<dbReference type="HOGENOM" id="CLU_078495_0_0_9"/>
<dbReference type="AlphaFoldDB" id="B2A4T5"/>
<dbReference type="OrthoDB" id="4990at2"/>
<sequence>MKVKHKLQNFKKDYHKSIDIPEEIDDYIMKGVEKGMQEKARKNFKNKIKKISLSVAASLLLIFTVSINTMPTFANAMHDIPIAGQLVRILHFSEEHQEGGKITDGSDVEFISLVEKDNKEHIVINFSQDIKEEEFASHYEIDYSEYPYTLNFKISGVREFSAEDEFEKMKDGNMIQDIYRLMTLDDSMVRFSITMDKPFSYQVTEYKEPGQLVVTLEEKPESKEESIYSIRSESYPYGEKIGILEEQLFSLDTRRMLKDEDEEFLIEVDYFTSKEKAEDKKKGLIEEYPVISDFVIEKRGPNDIPKNY</sequence>
<evidence type="ECO:0008006" key="4">
    <source>
        <dbReference type="Google" id="ProtNLM"/>
    </source>
</evidence>
<reference evidence="2 3" key="1">
    <citation type="submission" date="2008-04" db="EMBL/GenBank/DDBJ databases">
        <title>Complete sequence of chromosome of Natranaerobius thermophilus JW/NM-WN-LF.</title>
        <authorList>
            <consortium name="US DOE Joint Genome Institute"/>
            <person name="Copeland A."/>
            <person name="Lucas S."/>
            <person name="Lapidus A."/>
            <person name="Glavina del Rio T."/>
            <person name="Dalin E."/>
            <person name="Tice H."/>
            <person name="Bruce D."/>
            <person name="Goodwin L."/>
            <person name="Pitluck S."/>
            <person name="Chertkov O."/>
            <person name="Brettin T."/>
            <person name="Detter J.C."/>
            <person name="Han C."/>
            <person name="Kuske C.R."/>
            <person name="Schmutz J."/>
            <person name="Larimer F."/>
            <person name="Land M."/>
            <person name="Hauser L."/>
            <person name="Kyrpides N."/>
            <person name="Lykidis A."/>
            <person name="Mesbah N.M."/>
            <person name="Wiegel J."/>
        </authorList>
    </citation>
    <scope>NUCLEOTIDE SEQUENCE [LARGE SCALE GENOMIC DNA]</scope>
    <source>
        <strain evidence="3">ATCC BAA-1301 / DSM 18059 / JW/NM-WN-LF</strain>
    </source>
</reference>
<name>B2A4T5_NATTJ</name>
<dbReference type="InParanoid" id="B2A4T5"/>
<keyword evidence="3" id="KW-1185">Reference proteome</keyword>
<dbReference type="KEGG" id="nth:Nther_0258"/>
<evidence type="ECO:0000313" key="2">
    <source>
        <dbReference type="EMBL" id="ACB83857.1"/>
    </source>
</evidence>
<reference evidence="2 3" key="2">
    <citation type="journal article" date="2011" name="J. Bacteriol.">
        <title>Complete genome sequence of the anaerobic, halophilic alkalithermophile Natranaerobius thermophilus JW/NM-WN-LF.</title>
        <authorList>
            <person name="Zhao B."/>
            <person name="Mesbah N.M."/>
            <person name="Dalin E."/>
            <person name="Goodwin L."/>
            <person name="Nolan M."/>
            <person name="Pitluck S."/>
            <person name="Chertkov O."/>
            <person name="Brettin T.S."/>
            <person name="Han J."/>
            <person name="Larimer F.W."/>
            <person name="Land M.L."/>
            <person name="Hauser L."/>
            <person name="Kyrpides N."/>
            <person name="Wiegel J."/>
        </authorList>
    </citation>
    <scope>NUCLEOTIDE SEQUENCE [LARGE SCALE GENOMIC DNA]</scope>
    <source>
        <strain evidence="3">ATCC BAA-1301 / DSM 18059 / JW/NM-WN-LF</strain>
    </source>
</reference>
<keyword evidence="1" id="KW-0812">Transmembrane</keyword>
<evidence type="ECO:0000256" key="1">
    <source>
        <dbReference type="SAM" id="Phobius"/>
    </source>
</evidence>
<proteinExistence type="predicted"/>
<evidence type="ECO:0000313" key="3">
    <source>
        <dbReference type="Proteomes" id="UP000001683"/>
    </source>
</evidence>
<dbReference type="eggNOG" id="ENOG5030CNM">
    <property type="taxonomic scope" value="Bacteria"/>
</dbReference>
<dbReference type="EMBL" id="CP001034">
    <property type="protein sequence ID" value="ACB83857.1"/>
    <property type="molecule type" value="Genomic_DNA"/>
</dbReference>
<keyword evidence="1" id="KW-0472">Membrane</keyword>
<gene>
    <name evidence="2" type="ordered locus">Nther_0258</name>
</gene>
<organism evidence="2 3">
    <name type="scientific">Natranaerobius thermophilus (strain ATCC BAA-1301 / DSM 18059 / JW/NM-WN-LF)</name>
    <dbReference type="NCBI Taxonomy" id="457570"/>
    <lineage>
        <taxon>Bacteria</taxon>
        <taxon>Bacillati</taxon>
        <taxon>Bacillota</taxon>
        <taxon>Clostridia</taxon>
        <taxon>Natranaerobiales</taxon>
        <taxon>Natranaerobiaceae</taxon>
        <taxon>Natranaerobius</taxon>
    </lineage>
</organism>
<keyword evidence="1" id="KW-1133">Transmembrane helix</keyword>
<dbReference type="STRING" id="457570.Nther_0258"/>
<protein>
    <recommendedName>
        <fullName evidence="4">DUF4179 domain-containing protein</fullName>
    </recommendedName>
</protein>
<feature type="transmembrane region" description="Helical" evidence="1">
    <location>
        <begin position="51"/>
        <end position="70"/>
    </location>
</feature>
<dbReference type="RefSeq" id="WP_012446745.1">
    <property type="nucleotide sequence ID" value="NC_010718.1"/>
</dbReference>
<accession>B2A4T5</accession>
<dbReference type="Proteomes" id="UP000001683">
    <property type="component" value="Chromosome"/>
</dbReference>